<proteinExistence type="predicted"/>
<keyword evidence="2" id="KW-0496">Mitochondrion</keyword>
<geneLocation type="mitochondrion" evidence="2"/>
<dbReference type="AlphaFoldDB" id="A0A4D6SW89"/>
<feature type="transmembrane region" description="Helical" evidence="1">
    <location>
        <begin position="260"/>
        <end position="282"/>
    </location>
</feature>
<feature type="transmembrane region" description="Helical" evidence="1">
    <location>
        <begin position="203"/>
        <end position="231"/>
    </location>
</feature>
<keyword evidence="1" id="KW-0812">Transmembrane</keyword>
<gene>
    <name evidence="2" type="primary">orf289</name>
</gene>
<dbReference type="GeneID" id="40499447"/>
<keyword evidence="1" id="KW-1133">Transmembrane helix</keyword>
<reference evidence="2" key="1">
    <citation type="journal article" name="Sci. Rep.">
        <title>The complete mitochondrial genome of medicinal fungus Taiwanofungus camphoratus reveals gene rearrangements and intron dynamics of Polyporales.</title>
        <authorList>
            <person name="Wang X."/>
            <person name="Jia L."/>
            <person name="Wang M."/>
            <person name="Yang H."/>
            <person name="Chen M."/>
            <person name="Li X."/>
            <person name="Liu H."/>
            <person name="Li Q."/>
            <person name="Liu N."/>
        </authorList>
    </citation>
    <scope>NUCLEOTIDE SEQUENCE</scope>
</reference>
<accession>A0A4D6SW89</accession>
<evidence type="ECO:0000256" key="1">
    <source>
        <dbReference type="SAM" id="Phobius"/>
    </source>
</evidence>
<dbReference type="RefSeq" id="YP_009652943.1">
    <property type="nucleotide sequence ID" value="NC_042771.1"/>
</dbReference>
<dbReference type="EMBL" id="MH745717">
    <property type="protein sequence ID" value="QCG69980.1"/>
    <property type="molecule type" value="Genomic_DNA"/>
</dbReference>
<protein>
    <submittedName>
        <fullName evidence="2">Uncharacterized protein</fullName>
    </submittedName>
</protein>
<sequence length="289" mass="32898">MVEILLTISLIYNLGLLIEFSIEGLFSLVEGAPPLINDNILHMSDNRTNQGQLDNIPRNTEYKDPARLIRYITSNITALAIRRAAGRLTAVFIANASNVWIDIISNEARANYWIDQYNHYTQFGRLRGGQPGYGPFERDRGTNPLELPSDEANTNISNASSPSGGGIPEASKFIPDSPVDFFRDNFSPVDHSIPLDTLINVHIILILGLFFLVLGLIFLFIFLFINLLIIFNKNYFLERIKNKYVLMYAKYVIFKSRVDILFLGLFILGILCFILYILHYLIVHPIILR</sequence>
<evidence type="ECO:0000313" key="2">
    <source>
        <dbReference type="EMBL" id="QCG69980.1"/>
    </source>
</evidence>
<keyword evidence="1" id="KW-0472">Membrane</keyword>
<name>A0A4D6SW89_TAICA</name>
<organism evidence="2">
    <name type="scientific">Taiwanofungus camphoratus</name>
    <name type="common">Poroid brown-rot fungus</name>
    <name type="synonym">Antrodia camphorata</name>
    <dbReference type="NCBI Taxonomy" id="2696576"/>
    <lineage>
        <taxon>Eukaryota</taxon>
        <taxon>Fungi</taxon>
        <taxon>Dikarya</taxon>
        <taxon>Basidiomycota</taxon>
        <taxon>Agaricomycotina</taxon>
        <taxon>Agaricomycetes</taxon>
        <taxon>Polyporales</taxon>
        <taxon>Taiwanofungaceae</taxon>
        <taxon>Taiwanofungus</taxon>
    </lineage>
</organism>